<organism evidence="2 3">
    <name type="scientific">Amylocarpus encephaloides</name>
    <dbReference type="NCBI Taxonomy" id="45428"/>
    <lineage>
        <taxon>Eukaryota</taxon>
        <taxon>Fungi</taxon>
        <taxon>Dikarya</taxon>
        <taxon>Ascomycota</taxon>
        <taxon>Pezizomycotina</taxon>
        <taxon>Leotiomycetes</taxon>
        <taxon>Helotiales</taxon>
        <taxon>Helotiales incertae sedis</taxon>
        <taxon>Amylocarpus</taxon>
    </lineage>
</organism>
<evidence type="ECO:0000313" key="2">
    <source>
        <dbReference type="EMBL" id="KAG9234313.1"/>
    </source>
</evidence>
<evidence type="ECO:0000256" key="1">
    <source>
        <dbReference type="SAM" id="Phobius"/>
    </source>
</evidence>
<name>A0A9P8C549_9HELO</name>
<reference evidence="2" key="1">
    <citation type="journal article" date="2021" name="IMA Fungus">
        <title>Genomic characterization of three marine fungi, including Emericellopsis atlantica sp. nov. with signatures of a generalist lifestyle and marine biomass degradation.</title>
        <authorList>
            <person name="Hagestad O.C."/>
            <person name="Hou L."/>
            <person name="Andersen J.H."/>
            <person name="Hansen E.H."/>
            <person name="Altermark B."/>
            <person name="Li C."/>
            <person name="Kuhnert E."/>
            <person name="Cox R.J."/>
            <person name="Crous P.W."/>
            <person name="Spatafora J.W."/>
            <person name="Lail K."/>
            <person name="Amirebrahimi M."/>
            <person name="Lipzen A."/>
            <person name="Pangilinan J."/>
            <person name="Andreopoulos W."/>
            <person name="Hayes R.D."/>
            <person name="Ng V."/>
            <person name="Grigoriev I.V."/>
            <person name="Jackson S.A."/>
            <person name="Sutton T.D.S."/>
            <person name="Dobson A.D.W."/>
            <person name="Rama T."/>
        </authorList>
    </citation>
    <scope>NUCLEOTIDE SEQUENCE</scope>
    <source>
        <strain evidence="2">TRa018bII</strain>
    </source>
</reference>
<dbReference type="EMBL" id="MU251467">
    <property type="protein sequence ID" value="KAG9234313.1"/>
    <property type="molecule type" value="Genomic_DNA"/>
</dbReference>
<keyword evidence="1" id="KW-1133">Transmembrane helix</keyword>
<accession>A0A9P8C549</accession>
<keyword evidence="1" id="KW-0472">Membrane</keyword>
<sequence length="315" mass="33322">MTTARLPELNNAIVTSWLPLTTARQSPYPASCNSAFRLETLSGSVTNIIAYDPWFGQAIDTSARGCLAAEQTQWWAQEKMPTTVYNLGPFACPTPYTTATVSTVNARTTLVACCPNNYIFQDNILPPLSGRQCLSTLTSGQVIEARTGTVGNNTWSVTSATITATNVGVWGNQINGFIFGAEVLGVVAASTTAPGANATPFASTSIAGSISAIMTTGAIATPLPNSLFGKDEVLSTGAKVGIGVGVSVLIILACCSVFFLILRRRKAGKRPVHELAVEAAPTGRELKRKSLFLESAQELPTPMSPVEMWVDESKK</sequence>
<keyword evidence="3" id="KW-1185">Reference proteome</keyword>
<protein>
    <submittedName>
        <fullName evidence="2">Uncharacterized protein</fullName>
    </submittedName>
</protein>
<comment type="caution">
    <text evidence="2">The sequence shown here is derived from an EMBL/GenBank/DDBJ whole genome shotgun (WGS) entry which is preliminary data.</text>
</comment>
<dbReference type="OrthoDB" id="4497263at2759"/>
<evidence type="ECO:0000313" key="3">
    <source>
        <dbReference type="Proteomes" id="UP000824998"/>
    </source>
</evidence>
<dbReference type="AlphaFoldDB" id="A0A9P8C549"/>
<gene>
    <name evidence="2" type="ORF">BJ875DRAFT_509902</name>
</gene>
<feature type="transmembrane region" description="Helical" evidence="1">
    <location>
        <begin position="240"/>
        <end position="262"/>
    </location>
</feature>
<keyword evidence="1" id="KW-0812">Transmembrane</keyword>
<proteinExistence type="predicted"/>
<dbReference type="Proteomes" id="UP000824998">
    <property type="component" value="Unassembled WGS sequence"/>
</dbReference>